<evidence type="ECO:0000313" key="3">
    <source>
        <dbReference type="Proteomes" id="UP000265520"/>
    </source>
</evidence>
<keyword evidence="3" id="KW-1185">Reference proteome</keyword>
<dbReference type="GO" id="GO:0005634">
    <property type="term" value="C:nucleus"/>
    <property type="evidence" value="ECO:0007669"/>
    <property type="project" value="InterPro"/>
</dbReference>
<feature type="domain" description="K-box" evidence="1">
    <location>
        <begin position="1"/>
        <end position="49"/>
    </location>
</feature>
<sequence>MEIELRHLKGENITSMNLKELMALESSLENGLTCVRDKKMEVYRMVKRN</sequence>
<dbReference type="Proteomes" id="UP000265520">
    <property type="component" value="Unassembled WGS sequence"/>
</dbReference>
<protein>
    <submittedName>
        <fullName evidence="2">PISTILLATA</fullName>
    </submittedName>
</protein>
<comment type="caution">
    <text evidence="2">The sequence shown here is derived from an EMBL/GenBank/DDBJ whole genome shotgun (WGS) entry which is preliminary data.</text>
</comment>
<dbReference type="PROSITE" id="PS51297">
    <property type="entry name" value="K_BOX"/>
    <property type="match status" value="1"/>
</dbReference>
<evidence type="ECO:0000313" key="2">
    <source>
        <dbReference type="EMBL" id="MCI58633.1"/>
    </source>
</evidence>
<feature type="non-terminal residue" evidence="2">
    <location>
        <position position="49"/>
    </location>
</feature>
<dbReference type="InterPro" id="IPR002487">
    <property type="entry name" value="TF_Kbox"/>
</dbReference>
<accession>A0A392TBV7</accession>
<dbReference type="GO" id="GO:0003700">
    <property type="term" value="F:DNA-binding transcription factor activity"/>
    <property type="evidence" value="ECO:0007669"/>
    <property type="project" value="InterPro"/>
</dbReference>
<dbReference type="Pfam" id="PF01486">
    <property type="entry name" value="K-box"/>
    <property type="match status" value="1"/>
</dbReference>
<name>A0A392TBV7_9FABA</name>
<proteinExistence type="predicted"/>
<evidence type="ECO:0000259" key="1">
    <source>
        <dbReference type="PROSITE" id="PS51297"/>
    </source>
</evidence>
<dbReference type="EMBL" id="LXQA010549418">
    <property type="protein sequence ID" value="MCI58633.1"/>
    <property type="molecule type" value="Genomic_DNA"/>
</dbReference>
<dbReference type="AlphaFoldDB" id="A0A392TBV7"/>
<organism evidence="2 3">
    <name type="scientific">Trifolium medium</name>
    <dbReference type="NCBI Taxonomy" id="97028"/>
    <lineage>
        <taxon>Eukaryota</taxon>
        <taxon>Viridiplantae</taxon>
        <taxon>Streptophyta</taxon>
        <taxon>Embryophyta</taxon>
        <taxon>Tracheophyta</taxon>
        <taxon>Spermatophyta</taxon>
        <taxon>Magnoliopsida</taxon>
        <taxon>eudicotyledons</taxon>
        <taxon>Gunneridae</taxon>
        <taxon>Pentapetalae</taxon>
        <taxon>rosids</taxon>
        <taxon>fabids</taxon>
        <taxon>Fabales</taxon>
        <taxon>Fabaceae</taxon>
        <taxon>Papilionoideae</taxon>
        <taxon>50 kb inversion clade</taxon>
        <taxon>NPAAA clade</taxon>
        <taxon>Hologalegina</taxon>
        <taxon>IRL clade</taxon>
        <taxon>Trifolieae</taxon>
        <taxon>Trifolium</taxon>
    </lineage>
</organism>
<reference evidence="2 3" key="1">
    <citation type="journal article" date="2018" name="Front. Plant Sci.">
        <title>Red Clover (Trifolium pratense) and Zigzag Clover (T. medium) - A Picture of Genomic Similarities and Differences.</title>
        <authorList>
            <person name="Dluhosova J."/>
            <person name="Istvanek J."/>
            <person name="Nedelnik J."/>
            <person name="Repkova J."/>
        </authorList>
    </citation>
    <scope>NUCLEOTIDE SEQUENCE [LARGE SCALE GENOMIC DNA]</scope>
    <source>
        <strain evidence="3">cv. 10/8</strain>
        <tissue evidence="2">Leaf</tissue>
    </source>
</reference>